<evidence type="ECO:0000313" key="3">
    <source>
        <dbReference type="Proteomes" id="UP001186944"/>
    </source>
</evidence>
<protein>
    <recommendedName>
        <fullName evidence="1">Phenylalanyl tRNA synthetase beta chain core domain-containing protein</fullName>
    </recommendedName>
</protein>
<dbReference type="PANTHER" id="PTHR10947:SF0">
    <property type="entry name" value="PHENYLALANINE--TRNA LIGASE BETA SUBUNIT"/>
    <property type="match status" value="1"/>
</dbReference>
<keyword evidence="3" id="KW-1185">Reference proteome</keyword>
<sequence>MTIPNTNCVANQFPINKLSDLLRNEIAAAGFTEVLTFALCSREDVADNLGKNIKDVDAVHIANPKTLDFQVGRTTLLPGVLRTISNNLNMPLPLRLFEISDVMFCDKTKDVQARNERHICAVNFSTSSGFEIIQGLLDRIMQLLEVPFSKSANGYHIQATNDPTYFTGRCANVMYKGCVIGKIGVLHPDVINKFEINNPCAAFEINLEPML</sequence>
<feature type="domain" description="Phenylalanyl tRNA synthetase beta chain core" evidence="1">
    <location>
        <begin position="2"/>
        <end position="207"/>
    </location>
</feature>
<dbReference type="CDD" id="cd00769">
    <property type="entry name" value="PheRS_beta_core"/>
    <property type="match status" value="1"/>
</dbReference>
<proteinExistence type="predicted"/>
<organism evidence="2 3">
    <name type="scientific">Pinctada imbricata</name>
    <name type="common">Atlantic pearl-oyster</name>
    <name type="synonym">Pinctada martensii</name>
    <dbReference type="NCBI Taxonomy" id="66713"/>
    <lineage>
        <taxon>Eukaryota</taxon>
        <taxon>Metazoa</taxon>
        <taxon>Spiralia</taxon>
        <taxon>Lophotrochozoa</taxon>
        <taxon>Mollusca</taxon>
        <taxon>Bivalvia</taxon>
        <taxon>Autobranchia</taxon>
        <taxon>Pteriomorphia</taxon>
        <taxon>Pterioida</taxon>
        <taxon>Pterioidea</taxon>
        <taxon>Pteriidae</taxon>
        <taxon>Pinctada</taxon>
    </lineage>
</organism>
<dbReference type="PANTHER" id="PTHR10947">
    <property type="entry name" value="PHENYLALANYL-TRNA SYNTHETASE BETA CHAIN AND LEUCINE-RICH REPEAT-CONTAINING PROTEIN 47"/>
    <property type="match status" value="1"/>
</dbReference>
<dbReference type="EMBL" id="VSWD01000004">
    <property type="protein sequence ID" value="KAK3104366.1"/>
    <property type="molecule type" value="Genomic_DNA"/>
</dbReference>
<name>A0AA88YFI3_PINIB</name>
<dbReference type="InterPro" id="IPR045060">
    <property type="entry name" value="Phe-tRNA-ligase_IIc_bsu"/>
</dbReference>
<dbReference type="FunFam" id="3.30.930.10:FF:000032">
    <property type="entry name" value="Phenylalanine--tRNA ligase beta subunit"/>
    <property type="match status" value="1"/>
</dbReference>
<gene>
    <name evidence="2" type="ORF">FSP39_000344</name>
</gene>
<reference evidence="2" key="1">
    <citation type="submission" date="2019-08" db="EMBL/GenBank/DDBJ databases">
        <title>The improved chromosome-level genome for the pearl oyster Pinctada fucata martensii using PacBio sequencing and Hi-C.</title>
        <authorList>
            <person name="Zheng Z."/>
        </authorList>
    </citation>
    <scope>NUCLEOTIDE SEQUENCE</scope>
    <source>
        <strain evidence="2">ZZ-2019</strain>
        <tissue evidence="2">Adductor muscle</tissue>
    </source>
</reference>
<dbReference type="Pfam" id="PF17759">
    <property type="entry name" value="tRNA_synthFbeta"/>
    <property type="match status" value="1"/>
</dbReference>
<evidence type="ECO:0000313" key="2">
    <source>
        <dbReference type="EMBL" id="KAK3104366.1"/>
    </source>
</evidence>
<dbReference type="GO" id="GO:0009328">
    <property type="term" value="C:phenylalanine-tRNA ligase complex"/>
    <property type="evidence" value="ECO:0007669"/>
    <property type="project" value="TreeGrafter"/>
</dbReference>
<dbReference type="AlphaFoldDB" id="A0AA88YFI3"/>
<comment type="caution">
    <text evidence="2">The sequence shown here is derived from an EMBL/GenBank/DDBJ whole genome shotgun (WGS) entry which is preliminary data.</text>
</comment>
<dbReference type="SUPFAM" id="SSF55681">
    <property type="entry name" value="Class II aaRS and biotin synthetases"/>
    <property type="match status" value="1"/>
</dbReference>
<dbReference type="Proteomes" id="UP001186944">
    <property type="component" value="Unassembled WGS sequence"/>
</dbReference>
<dbReference type="InterPro" id="IPR045864">
    <property type="entry name" value="aa-tRNA-synth_II/BPL/LPL"/>
</dbReference>
<evidence type="ECO:0000259" key="1">
    <source>
        <dbReference type="Pfam" id="PF17759"/>
    </source>
</evidence>
<accession>A0AA88YFI3</accession>
<dbReference type="GO" id="GO:0004826">
    <property type="term" value="F:phenylalanine-tRNA ligase activity"/>
    <property type="evidence" value="ECO:0007669"/>
    <property type="project" value="InterPro"/>
</dbReference>
<dbReference type="Gene3D" id="3.30.930.10">
    <property type="entry name" value="Bira Bifunctional Protein, Domain 2"/>
    <property type="match status" value="1"/>
</dbReference>
<dbReference type="GO" id="GO:0006432">
    <property type="term" value="P:phenylalanyl-tRNA aminoacylation"/>
    <property type="evidence" value="ECO:0007669"/>
    <property type="project" value="InterPro"/>
</dbReference>
<dbReference type="InterPro" id="IPR041616">
    <property type="entry name" value="PheRS_beta_core"/>
</dbReference>